<protein>
    <recommendedName>
        <fullName evidence="5">RxLR effector protein</fullName>
    </recommendedName>
</protein>
<evidence type="ECO:0000256" key="1">
    <source>
        <dbReference type="ARBA" id="ARBA00004613"/>
    </source>
</evidence>
<reference evidence="6" key="1">
    <citation type="journal article" date="2020" name="Mol. Plant">
        <title>Functional analysis of RXLR effectors from the New Zealand kauri dieback pathogen Phytophthora agathidicida.</title>
        <authorList>
            <person name="Guo Y."/>
            <person name="Dupont P.Y."/>
            <person name="Mesarich C.H."/>
            <person name="Yang B."/>
            <person name="McDougal R.L."/>
            <person name="Panda P."/>
            <person name="Dijkwel P."/>
            <person name="Studholme D.J."/>
            <person name="Sambles C."/>
            <person name="Win J."/>
            <person name="Wang Y."/>
            <person name="Williams N.M."/>
            <person name="Bradshaw R.E."/>
        </authorList>
    </citation>
    <scope>NUCLEOTIDE SEQUENCE</scope>
    <source>
        <strain evidence="6">3770</strain>
    </source>
</reference>
<evidence type="ECO:0000256" key="4">
    <source>
        <dbReference type="ARBA" id="ARBA00022729"/>
    </source>
</evidence>
<comment type="domain">
    <text evidence="5">The RxLR-dEER motif acts to carry the protein into the host cell cytoplasm through binding to cell surface phosphatidylinositol-3-phosphate.</text>
</comment>
<keyword evidence="3 5" id="KW-0964">Secreted</keyword>
<comment type="similarity">
    <text evidence="2 5">Belongs to the RxLR effector family.</text>
</comment>
<evidence type="ECO:0000256" key="5">
    <source>
        <dbReference type="RuleBase" id="RU367124"/>
    </source>
</evidence>
<evidence type="ECO:0000256" key="2">
    <source>
        <dbReference type="ARBA" id="ARBA00010400"/>
    </source>
</evidence>
<comment type="subcellular location">
    <subcellularLocation>
        <location evidence="1 5">Secreted</location>
    </subcellularLocation>
</comment>
<name>A0A7G4WI25_9STRA</name>
<dbReference type="Pfam" id="PF16810">
    <property type="entry name" value="RXLR"/>
    <property type="match status" value="1"/>
</dbReference>
<organism evidence="6">
    <name type="scientific">Phytophthora agathidicida</name>
    <dbReference type="NCBI Taxonomy" id="1642459"/>
    <lineage>
        <taxon>Eukaryota</taxon>
        <taxon>Sar</taxon>
        <taxon>Stramenopiles</taxon>
        <taxon>Oomycota</taxon>
        <taxon>Peronosporomycetes</taxon>
        <taxon>Peronosporales</taxon>
        <taxon>Peronosporaceae</taxon>
        <taxon>Phytophthora</taxon>
    </lineage>
</organism>
<accession>A0A7G4WI25</accession>
<dbReference type="AlphaFoldDB" id="A0A7G4WI25"/>
<sequence length="146" mass="16510">MRAYTTLLLLVLFAAGEAVSAVAPGLAKLAQLSPESNVRTEENTSRFLRKRVDETKDFDSEERAGLSNLVDKTKAWVNKRRDLNLFKRSNSNLFADHVHPDELTNAATRLEMADLSKAEIALYKLKGKDYNKHYWNQVLTGSLNEI</sequence>
<proteinExistence type="inferred from homology"/>
<dbReference type="EMBL" id="MT503136">
    <property type="protein sequence ID" value="QMU24860.1"/>
    <property type="molecule type" value="Genomic_DNA"/>
</dbReference>
<feature type="chain" id="PRO_5041020770" description="RxLR effector protein" evidence="5">
    <location>
        <begin position="22"/>
        <end position="146"/>
    </location>
</feature>
<evidence type="ECO:0000313" key="6">
    <source>
        <dbReference type="EMBL" id="QMU24860.1"/>
    </source>
</evidence>
<dbReference type="InterPro" id="IPR031825">
    <property type="entry name" value="RXLR"/>
</dbReference>
<evidence type="ECO:0000256" key="3">
    <source>
        <dbReference type="ARBA" id="ARBA00022525"/>
    </source>
</evidence>
<keyword evidence="4 5" id="KW-0732">Signal</keyword>
<gene>
    <name evidence="6" type="primary">PaRXLR36</name>
</gene>
<feature type="signal peptide" evidence="5">
    <location>
        <begin position="1"/>
        <end position="21"/>
    </location>
</feature>
<dbReference type="GO" id="GO:0005576">
    <property type="term" value="C:extracellular region"/>
    <property type="evidence" value="ECO:0007669"/>
    <property type="project" value="UniProtKB-SubCell"/>
</dbReference>
<comment type="function">
    <text evidence="5">Effector that suppresses plant defense responses during pathogen infection.</text>
</comment>